<reference evidence="4" key="2">
    <citation type="submission" date="2024-04" db="EMBL/GenBank/DDBJ databases">
        <authorList>
            <person name="Chen Y."/>
            <person name="Shah S."/>
            <person name="Dougan E. K."/>
            <person name="Thang M."/>
            <person name="Chan C."/>
        </authorList>
    </citation>
    <scope>NUCLEOTIDE SEQUENCE [LARGE SCALE GENOMIC DNA]</scope>
</reference>
<organism evidence="3">
    <name type="scientific">Cladocopium goreaui</name>
    <dbReference type="NCBI Taxonomy" id="2562237"/>
    <lineage>
        <taxon>Eukaryota</taxon>
        <taxon>Sar</taxon>
        <taxon>Alveolata</taxon>
        <taxon>Dinophyceae</taxon>
        <taxon>Suessiales</taxon>
        <taxon>Symbiodiniaceae</taxon>
        <taxon>Cladocopium</taxon>
    </lineage>
</organism>
<feature type="compositionally biased region" description="Basic residues" evidence="2">
    <location>
        <begin position="682"/>
        <end position="693"/>
    </location>
</feature>
<comment type="caution">
    <text evidence="3">The sequence shown here is derived from an EMBL/GenBank/DDBJ whole genome shotgun (WGS) entry which is preliminary data.</text>
</comment>
<dbReference type="EMBL" id="CAMXCT020000562">
    <property type="protein sequence ID" value="CAL1133899.1"/>
    <property type="molecule type" value="Genomic_DNA"/>
</dbReference>
<feature type="region of interest" description="Disordered" evidence="2">
    <location>
        <begin position="660"/>
        <end position="700"/>
    </location>
</feature>
<evidence type="ECO:0000313" key="4">
    <source>
        <dbReference type="EMBL" id="CAL1133899.1"/>
    </source>
</evidence>
<accession>A0A9P1FKG5</accession>
<feature type="coiled-coil region" evidence="1">
    <location>
        <begin position="2"/>
        <end position="29"/>
    </location>
</feature>
<gene>
    <name evidence="3" type="ORF">C1SCF055_LOCUS8390</name>
</gene>
<dbReference type="EMBL" id="CAMXCT030000562">
    <property type="protein sequence ID" value="CAL4767836.1"/>
    <property type="molecule type" value="Genomic_DNA"/>
</dbReference>
<proteinExistence type="predicted"/>
<protein>
    <submittedName>
        <fullName evidence="3">Uncharacterized protein</fullName>
    </submittedName>
</protein>
<dbReference type="Proteomes" id="UP001152797">
    <property type="component" value="Unassembled WGS sequence"/>
</dbReference>
<keyword evidence="5" id="KW-1185">Reference proteome</keyword>
<evidence type="ECO:0000256" key="1">
    <source>
        <dbReference type="SAM" id="Coils"/>
    </source>
</evidence>
<reference evidence="3" key="1">
    <citation type="submission" date="2022-10" db="EMBL/GenBank/DDBJ databases">
        <authorList>
            <person name="Chen Y."/>
            <person name="Dougan E. K."/>
            <person name="Chan C."/>
            <person name="Rhodes N."/>
            <person name="Thang M."/>
        </authorList>
    </citation>
    <scope>NUCLEOTIDE SEQUENCE</scope>
</reference>
<evidence type="ECO:0000313" key="3">
    <source>
        <dbReference type="EMBL" id="CAI3980524.1"/>
    </source>
</evidence>
<dbReference type="OrthoDB" id="10540388at2759"/>
<dbReference type="EMBL" id="CAMXCT010000562">
    <property type="protein sequence ID" value="CAI3980524.1"/>
    <property type="molecule type" value="Genomic_DNA"/>
</dbReference>
<dbReference type="AlphaFoldDB" id="A0A9P1FKG5"/>
<name>A0A9P1FKG5_9DINO</name>
<evidence type="ECO:0000313" key="5">
    <source>
        <dbReference type="Proteomes" id="UP001152797"/>
    </source>
</evidence>
<evidence type="ECO:0000256" key="2">
    <source>
        <dbReference type="SAM" id="MobiDB-lite"/>
    </source>
</evidence>
<sequence>MSSGLQAQLKVLSRRADRLQVECVELAEAIADLLAPQAFGDWVLVDDGFPPLPIQEFTALKALQRFHSLEDGFPDTPEECVRVVARSLPCDPEEVVDRARKAYVTGFLARIALSTSTPFDRTAKIEDEELNHWVVLYRHTPAINRCWVLCPQTGQMDKSLVKFAKGGDPSLLVWRVPATLTEEGADGIQIYALPLMSRPGGALYALPEKSLSADMLLDAMMRDEPGLVGPSREFSAQLIIEDDTGSGVIELGVSSTFVVVDLEDSILTDMREYDPVTDSTEDIFPFSQNEPNALPKVLTALPLVAEWIENLAHERLNFYSAREEPDLPVVPSPKKAAQKRAAKPTIAGLSAQLLTVQQQLQAVMAHQESLAVAGQQLSGHAAPAVELRSGVVPVTMPALSSGLIGGTAPKVAATLLGPPPKTKAAAEQSVAGVGPNAVPIQGGPGFSGEMTMEQTLSQQSMALTQLVAHLTGGDPMSDLAGSSSTTGLSFGTKGVARREKLQSELASRTSTFFLQVQQQLFKRMNPARVVPRTAEELSQADVSMTSYLERYGGFKNNREAGLIMWILAHAMDAAAQEDFHATKEYMALLAASLEQSVLDGGWNIAYILSLMEEPPQQLFSERQQPMASSGRPFSPLVPPQWAAVALSYLKEIEVLSTRKVEMRRPPAKATTGESDPAAPASPKRKPRFPKKPKAGGEISP</sequence>
<keyword evidence="1" id="KW-0175">Coiled coil</keyword>